<evidence type="ECO:0000259" key="4">
    <source>
        <dbReference type="PROSITE" id="PS51755"/>
    </source>
</evidence>
<dbReference type="SUPFAM" id="SSF46894">
    <property type="entry name" value="C-terminal effector domain of the bipartite response regulators"/>
    <property type="match status" value="1"/>
</dbReference>
<evidence type="ECO:0000313" key="6">
    <source>
        <dbReference type="Proteomes" id="UP000712673"/>
    </source>
</evidence>
<feature type="domain" description="Guanylate cyclase" evidence="3">
    <location>
        <begin position="157"/>
        <end position="288"/>
    </location>
</feature>
<dbReference type="AlphaFoldDB" id="A0A937VZI6"/>
<name>A0A937VZI6_UNCTE</name>
<dbReference type="CDD" id="cd07302">
    <property type="entry name" value="CHD"/>
    <property type="match status" value="1"/>
</dbReference>
<evidence type="ECO:0008006" key="7">
    <source>
        <dbReference type="Google" id="ProtNLM"/>
    </source>
</evidence>
<dbReference type="Proteomes" id="UP000712673">
    <property type="component" value="Unassembled WGS sequence"/>
</dbReference>
<dbReference type="GO" id="GO:0009190">
    <property type="term" value="P:cyclic nucleotide biosynthetic process"/>
    <property type="evidence" value="ECO:0007669"/>
    <property type="project" value="InterPro"/>
</dbReference>
<feature type="domain" description="OmpR/PhoB-type" evidence="4">
    <location>
        <begin position="1"/>
        <end position="98"/>
    </location>
</feature>
<dbReference type="EMBL" id="VGLS01000027">
    <property type="protein sequence ID" value="MBM3222520.1"/>
    <property type="molecule type" value="Genomic_DNA"/>
</dbReference>
<feature type="DNA-binding region" description="OmpR/PhoB-type" evidence="2">
    <location>
        <begin position="1"/>
        <end position="98"/>
    </location>
</feature>
<proteinExistence type="predicted"/>
<dbReference type="Gene3D" id="1.10.10.10">
    <property type="entry name" value="Winged helix-like DNA-binding domain superfamily/Winged helix DNA-binding domain"/>
    <property type="match status" value="1"/>
</dbReference>
<dbReference type="InterPro" id="IPR001054">
    <property type="entry name" value="A/G_cyclase"/>
</dbReference>
<gene>
    <name evidence="5" type="ORF">FJZ47_01770</name>
</gene>
<dbReference type="Gene3D" id="3.30.70.1230">
    <property type="entry name" value="Nucleotide cyclase"/>
    <property type="match status" value="1"/>
</dbReference>
<reference evidence="5" key="1">
    <citation type="submission" date="2019-03" db="EMBL/GenBank/DDBJ databases">
        <title>Lake Tanganyika Metagenome-Assembled Genomes (MAGs).</title>
        <authorList>
            <person name="Tran P."/>
        </authorList>
    </citation>
    <scope>NUCLEOTIDE SEQUENCE</scope>
    <source>
        <strain evidence="5">K_DeepCast_65m_m2_066</strain>
    </source>
</reference>
<dbReference type="InterPro" id="IPR016032">
    <property type="entry name" value="Sig_transdc_resp-reg_C-effctor"/>
</dbReference>
<sequence>MIYHFAQCVLDTECRTLTRDGALQELSPRVFDILCYLIEHHDRLVKQEELKAWVWQAITISRATLDSCMRTVRACVGDTGHDQRIIKTRRAYGYRFVATLEAPDGTPLEDVLPAATHVGASDAQTPRFPEASRLPTAASAAGSVRLAEDAAEHKWVTVLCCGVVTTSAEGTSLALDALHGQLTRLAQLSKDLIQEYHGYQCPIMGNRLVIMFGIPAAQEDDARRALRVATGLRRLASRPDGRQRAPGALVLRMGIHTGRMVVDRASAEAATMASTAVGHVIGVASTLQERAAPGDILCSKTTGAASMAGQIVCDLHHARALACA</sequence>
<dbReference type="InterPro" id="IPR036388">
    <property type="entry name" value="WH-like_DNA-bd_sf"/>
</dbReference>
<dbReference type="PROSITE" id="PS51755">
    <property type="entry name" value="OMPR_PHOB"/>
    <property type="match status" value="1"/>
</dbReference>
<organism evidence="5 6">
    <name type="scientific">Tectimicrobiota bacterium</name>
    <dbReference type="NCBI Taxonomy" id="2528274"/>
    <lineage>
        <taxon>Bacteria</taxon>
        <taxon>Pseudomonadati</taxon>
        <taxon>Nitrospinota/Tectimicrobiota group</taxon>
        <taxon>Candidatus Tectimicrobiota</taxon>
    </lineage>
</organism>
<dbReference type="Pfam" id="PF00486">
    <property type="entry name" value="Trans_reg_C"/>
    <property type="match status" value="1"/>
</dbReference>
<dbReference type="SMART" id="SM00862">
    <property type="entry name" value="Trans_reg_C"/>
    <property type="match status" value="1"/>
</dbReference>
<comment type="caution">
    <text evidence="5">The sequence shown here is derived from an EMBL/GenBank/DDBJ whole genome shotgun (WGS) entry which is preliminary data.</text>
</comment>
<dbReference type="InterPro" id="IPR001867">
    <property type="entry name" value="OmpR/PhoB-type_DNA-bd"/>
</dbReference>
<evidence type="ECO:0000259" key="3">
    <source>
        <dbReference type="PROSITE" id="PS50125"/>
    </source>
</evidence>
<evidence type="ECO:0000256" key="2">
    <source>
        <dbReference type="PROSITE-ProRule" id="PRU01091"/>
    </source>
</evidence>
<dbReference type="GO" id="GO:0006355">
    <property type="term" value="P:regulation of DNA-templated transcription"/>
    <property type="evidence" value="ECO:0007669"/>
    <property type="project" value="InterPro"/>
</dbReference>
<dbReference type="CDD" id="cd00383">
    <property type="entry name" value="trans_reg_C"/>
    <property type="match status" value="1"/>
</dbReference>
<dbReference type="GO" id="GO:0003677">
    <property type="term" value="F:DNA binding"/>
    <property type="evidence" value="ECO:0007669"/>
    <property type="project" value="UniProtKB-UniRule"/>
</dbReference>
<keyword evidence="1 2" id="KW-0238">DNA-binding</keyword>
<protein>
    <recommendedName>
        <fullName evidence="7">OmpR/PhoB-type domain-containing protein</fullName>
    </recommendedName>
</protein>
<dbReference type="SUPFAM" id="SSF55073">
    <property type="entry name" value="Nucleotide cyclase"/>
    <property type="match status" value="1"/>
</dbReference>
<dbReference type="GO" id="GO:0000160">
    <property type="term" value="P:phosphorelay signal transduction system"/>
    <property type="evidence" value="ECO:0007669"/>
    <property type="project" value="InterPro"/>
</dbReference>
<evidence type="ECO:0000256" key="1">
    <source>
        <dbReference type="ARBA" id="ARBA00023125"/>
    </source>
</evidence>
<dbReference type="GO" id="GO:0004016">
    <property type="term" value="F:adenylate cyclase activity"/>
    <property type="evidence" value="ECO:0007669"/>
    <property type="project" value="UniProtKB-ARBA"/>
</dbReference>
<evidence type="ECO:0000313" key="5">
    <source>
        <dbReference type="EMBL" id="MBM3222520.1"/>
    </source>
</evidence>
<accession>A0A937VZI6</accession>
<dbReference type="Pfam" id="PF00211">
    <property type="entry name" value="Guanylate_cyc"/>
    <property type="match status" value="1"/>
</dbReference>
<dbReference type="PROSITE" id="PS50125">
    <property type="entry name" value="GUANYLATE_CYCLASE_2"/>
    <property type="match status" value="1"/>
</dbReference>
<dbReference type="InterPro" id="IPR029787">
    <property type="entry name" value="Nucleotide_cyclase"/>
</dbReference>